<dbReference type="GO" id="GO:0022857">
    <property type="term" value="F:transmembrane transporter activity"/>
    <property type="evidence" value="ECO:0007669"/>
    <property type="project" value="InterPro"/>
</dbReference>
<keyword evidence="5 7" id="KW-0472">Membrane</keyword>
<evidence type="ECO:0000256" key="2">
    <source>
        <dbReference type="ARBA" id="ARBA00022475"/>
    </source>
</evidence>
<evidence type="ECO:0000256" key="3">
    <source>
        <dbReference type="ARBA" id="ARBA00022692"/>
    </source>
</evidence>
<reference evidence="9 10" key="1">
    <citation type="submission" date="2016-06" db="EMBL/GenBank/DDBJ databases">
        <authorList>
            <person name="Kjaerup R.B."/>
            <person name="Dalgaard T.S."/>
            <person name="Juul-Madsen H.R."/>
        </authorList>
    </citation>
    <scope>NUCLEOTIDE SEQUENCE [LARGE SCALE GENOMIC DNA]</scope>
    <source>
        <strain evidence="9 10">373-A1</strain>
    </source>
</reference>
<comment type="subcellular location">
    <subcellularLocation>
        <location evidence="1">Cell membrane</location>
        <topology evidence="1">Multi-pass membrane protein</topology>
    </subcellularLocation>
</comment>
<sequence>MDMNKLLHVSTYAGRIMLESGAETYRVEETICRICYSFGVDEADSFVTPTGIMVSICHDNKTYSLINRVKSRSVDLNKIDKINELSRTLQSEPMDLSHILKLLKEIDNGERYSIPLTLAFSALAAGTFSILFGGGFNDLLAATFIGLIIKIVTIKFQKLSINEFFINCIGGATAASLTLLLVILGFKINIDKTIIGAIMLLVPGLAITNAIRDTIAGDFLAGLTKAAEAFLIAISIAVGSGAILSFWINTLGGNI</sequence>
<dbReference type="RefSeq" id="WP_027097886.1">
    <property type="nucleotide sequence ID" value="NZ_CABHIH010000003.1"/>
</dbReference>
<evidence type="ECO:0000256" key="6">
    <source>
        <dbReference type="ARBA" id="ARBA00034125"/>
    </source>
</evidence>
<comment type="similarity">
    <text evidence="6">Belongs to the ThrE exporter (TC 2.A.79) family.</text>
</comment>
<dbReference type="EMBL" id="MAPZ01000025">
    <property type="protein sequence ID" value="OBY09892.1"/>
    <property type="molecule type" value="Genomic_DNA"/>
</dbReference>
<dbReference type="PANTHER" id="PTHR34390">
    <property type="entry name" value="UPF0442 PROTEIN YJJB-RELATED"/>
    <property type="match status" value="1"/>
</dbReference>
<feature type="domain" description="Threonine/serine exporter-like N-terminal" evidence="8">
    <location>
        <begin position="10"/>
        <end position="246"/>
    </location>
</feature>
<dbReference type="InterPro" id="IPR010619">
    <property type="entry name" value="ThrE-like_N"/>
</dbReference>
<protein>
    <recommendedName>
        <fullName evidence="8">Threonine/serine exporter-like N-terminal domain-containing protein</fullName>
    </recommendedName>
</protein>
<gene>
    <name evidence="9" type="ORF">CP373A1_12375</name>
</gene>
<evidence type="ECO:0000313" key="10">
    <source>
        <dbReference type="Proteomes" id="UP000092714"/>
    </source>
</evidence>
<comment type="caution">
    <text evidence="9">The sequence shown here is derived from an EMBL/GenBank/DDBJ whole genome shotgun (WGS) entry which is preliminary data.</text>
</comment>
<feature type="transmembrane region" description="Helical" evidence="7">
    <location>
        <begin position="164"/>
        <end position="188"/>
    </location>
</feature>
<evidence type="ECO:0000256" key="7">
    <source>
        <dbReference type="SAM" id="Phobius"/>
    </source>
</evidence>
<dbReference type="GO" id="GO:0005886">
    <property type="term" value="C:plasma membrane"/>
    <property type="evidence" value="ECO:0007669"/>
    <property type="project" value="UniProtKB-SubCell"/>
</dbReference>
<evidence type="ECO:0000256" key="1">
    <source>
        <dbReference type="ARBA" id="ARBA00004651"/>
    </source>
</evidence>
<keyword evidence="2" id="KW-1003">Cell membrane</keyword>
<feature type="transmembrane region" description="Helical" evidence="7">
    <location>
        <begin position="227"/>
        <end position="248"/>
    </location>
</feature>
<dbReference type="GO" id="GO:0015744">
    <property type="term" value="P:succinate transport"/>
    <property type="evidence" value="ECO:0007669"/>
    <property type="project" value="TreeGrafter"/>
</dbReference>
<keyword evidence="10" id="KW-1185">Reference proteome</keyword>
<accession>A0A174ECF3</accession>
<dbReference type="OrthoDB" id="9813917at2"/>
<dbReference type="InterPro" id="IPR050539">
    <property type="entry name" value="ThrE_Dicarb/AminoAcid_Exp"/>
</dbReference>
<evidence type="ECO:0000256" key="4">
    <source>
        <dbReference type="ARBA" id="ARBA00022989"/>
    </source>
</evidence>
<dbReference type="AlphaFoldDB" id="A0A174ECF3"/>
<feature type="transmembrane region" description="Helical" evidence="7">
    <location>
        <begin position="194"/>
        <end position="215"/>
    </location>
</feature>
<evidence type="ECO:0000259" key="8">
    <source>
        <dbReference type="Pfam" id="PF06738"/>
    </source>
</evidence>
<name>A0A174ECF3_9CLOT</name>
<organism evidence="9 10">
    <name type="scientific">Clostridium paraputrificum</name>
    <dbReference type="NCBI Taxonomy" id="29363"/>
    <lineage>
        <taxon>Bacteria</taxon>
        <taxon>Bacillati</taxon>
        <taxon>Bacillota</taxon>
        <taxon>Clostridia</taxon>
        <taxon>Eubacteriales</taxon>
        <taxon>Clostridiaceae</taxon>
        <taxon>Clostridium</taxon>
    </lineage>
</organism>
<evidence type="ECO:0000256" key="5">
    <source>
        <dbReference type="ARBA" id="ARBA00023136"/>
    </source>
</evidence>
<dbReference type="Proteomes" id="UP000092714">
    <property type="component" value="Unassembled WGS sequence"/>
</dbReference>
<dbReference type="Pfam" id="PF06738">
    <property type="entry name" value="ThrE"/>
    <property type="match status" value="1"/>
</dbReference>
<keyword evidence="3 7" id="KW-0812">Transmembrane</keyword>
<keyword evidence="4 7" id="KW-1133">Transmembrane helix</keyword>
<dbReference type="PANTHER" id="PTHR34390:SF2">
    <property type="entry name" value="SUCCINATE TRANSPORTER SUBUNIT YJJP-RELATED"/>
    <property type="match status" value="1"/>
</dbReference>
<dbReference type="GeneID" id="42775716"/>
<dbReference type="eggNOG" id="COG2966">
    <property type="taxonomic scope" value="Bacteria"/>
</dbReference>
<evidence type="ECO:0000313" key="9">
    <source>
        <dbReference type="EMBL" id="OBY09892.1"/>
    </source>
</evidence>
<proteinExistence type="inferred from homology"/>